<protein>
    <submittedName>
        <fullName evidence="1">Uncharacterized protein</fullName>
    </submittedName>
</protein>
<name>A0A6F8ZE64_9FIRM</name>
<dbReference type="Proteomes" id="UP000503399">
    <property type="component" value="Chromosome"/>
</dbReference>
<proteinExistence type="predicted"/>
<accession>A0A6F8ZE64</accession>
<gene>
    <name evidence="1" type="ORF">R50_0539</name>
</gene>
<dbReference type="AlphaFoldDB" id="A0A6F8ZE64"/>
<dbReference type="KEGG" id="hfv:R50_0539"/>
<evidence type="ECO:0000313" key="1">
    <source>
        <dbReference type="EMBL" id="CAB1128045.1"/>
    </source>
</evidence>
<organism evidence="1 2">
    <name type="scientific">Candidatus Hydrogenisulfobacillus filiaventi</name>
    <dbReference type="NCBI Taxonomy" id="2707344"/>
    <lineage>
        <taxon>Bacteria</taxon>
        <taxon>Bacillati</taxon>
        <taxon>Bacillota</taxon>
        <taxon>Clostridia</taxon>
        <taxon>Eubacteriales</taxon>
        <taxon>Clostridiales Family XVII. Incertae Sedis</taxon>
        <taxon>Candidatus Hydrogenisulfobacillus</taxon>
    </lineage>
</organism>
<keyword evidence="2" id="KW-1185">Reference proteome</keyword>
<dbReference type="EMBL" id="LR778114">
    <property type="protein sequence ID" value="CAB1128045.1"/>
    <property type="molecule type" value="Genomic_DNA"/>
</dbReference>
<reference evidence="1 2" key="1">
    <citation type="submission" date="2020-02" db="EMBL/GenBank/DDBJ databases">
        <authorList>
            <person name="Hogendoorn C."/>
        </authorList>
    </citation>
    <scope>NUCLEOTIDE SEQUENCE [LARGE SCALE GENOMIC DNA]</scope>
    <source>
        <strain evidence="1">R501</strain>
    </source>
</reference>
<evidence type="ECO:0000313" key="2">
    <source>
        <dbReference type="Proteomes" id="UP000503399"/>
    </source>
</evidence>
<sequence length="78" mass="9336">MERRSRFGGFDLHVKADQAGLHVEWTRDPEYVEARHEVFDLFDRLRTEARRNGVSPLELALHAMKRQWEAFNAMPRRK</sequence>